<keyword evidence="11" id="KW-0472">Membrane</keyword>
<sequence>MDELLKAHESIQSLDKSVAMLQMQSAAPMSSQEMSLDSSAAVSTLSREGSARQKVFMVIGINTDLVVERDVIQLERLGCLKEHVEGYHELSAKTKIFFSSEVAMWDAEFYVKVDDDVHVNLGMLASTLDRHRSKPRVYIGCMKSGPVLSQNTMNQSTGNLKRRETATSDMQLGRYTLSQKNLPLISPLPSLCCDSDCYCRSILWFIGLEVELIDDPQHVMWDTTRYCSQNISFNLISQIACLEQLGIYMVLLFFSISNLLLDSATSDCEWKALAGNVCNASFDWTCSGICKSVEKIKFVHEKCGEGDESAWSALFFLN</sequence>
<keyword evidence="15" id="KW-1185">Reference proteome</keyword>
<dbReference type="EC" id="2.4.1.-" evidence="13"/>
<evidence type="ECO:0000256" key="13">
    <source>
        <dbReference type="RuleBase" id="RU363063"/>
    </source>
</evidence>
<evidence type="ECO:0000313" key="14">
    <source>
        <dbReference type="EMBL" id="KAB5557135.1"/>
    </source>
</evidence>
<evidence type="ECO:0000256" key="8">
    <source>
        <dbReference type="ARBA" id="ARBA00022968"/>
    </source>
</evidence>
<evidence type="ECO:0000256" key="10">
    <source>
        <dbReference type="ARBA" id="ARBA00023034"/>
    </source>
</evidence>
<dbReference type="Proteomes" id="UP000326939">
    <property type="component" value="Chromosome 5"/>
</dbReference>
<evidence type="ECO:0000256" key="1">
    <source>
        <dbReference type="ARBA" id="ARBA00001936"/>
    </source>
</evidence>
<dbReference type="Gene3D" id="3.90.550.50">
    <property type="match status" value="1"/>
</dbReference>
<keyword evidence="7" id="KW-0812">Transmembrane</keyword>
<evidence type="ECO:0000256" key="9">
    <source>
        <dbReference type="ARBA" id="ARBA00022989"/>
    </source>
</evidence>
<evidence type="ECO:0000256" key="4">
    <source>
        <dbReference type="ARBA" id="ARBA00008661"/>
    </source>
</evidence>
<keyword evidence="9" id="KW-1133">Transmembrane helix</keyword>
<keyword evidence="12 13" id="KW-0464">Manganese</keyword>
<dbReference type="AlphaFoldDB" id="A0A5N5MPQ0"/>
<reference evidence="15" key="1">
    <citation type="journal article" date="2019" name="Gigascience">
        <title>De novo genome assembly of the endangered Acer yangbiense, a plant species with extremely small populations endemic to Yunnan Province, China.</title>
        <authorList>
            <person name="Yang J."/>
            <person name="Wariss H.M."/>
            <person name="Tao L."/>
            <person name="Zhang R."/>
            <person name="Yun Q."/>
            <person name="Hollingsworth P."/>
            <person name="Dao Z."/>
            <person name="Luo G."/>
            <person name="Guo H."/>
            <person name="Ma Y."/>
            <person name="Sun W."/>
        </authorList>
    </citation>
    <scope>NUCLEOTIDE SEQUENCE [LARGE SCALE GENOMIC DNA]</scope>
    <source>
        <strain evidence="15">cv. br00</strain>
    </source>
</reference>
<dbReference type="UniPathway" id="UPA00378"/>
<proteinExistence type="inferred from homology"/>
<evidence type="ECO:0000256" key="2">
    <source>
        <dbReference type="ARBA" id="ARBA00004323"/>
    </source>
</evidence>
<dbReference type="GO" id="GO:0048531">
    <property type="term" value="F:beta-1,3-galactosyltransferase activity"/>
    <property type="evidence" value="ECO:0007669"/>
    <property type="project" value="TreeGrafter"/>
</dbReference>
<evidence type="ECO:0000256" key="5">
    <source>
        <dbReference type="ARBA" id="ARBA00022676"/>
    </source>
</evidence>
<comment type="cofactor">
    <cofactor evidence="1 13">
        <name>Mn(2+)</name>
        <dbReference type="ChEBI" id="CHEBI:29035"/>
    </cofactor>
</comment>
<dbReference type="PANTHER" id="PTHR11214:SF226">
    <property type="entry name" value="BETA-1,3-GALACTOSYLTRANSFERASE 7"/>
    <property type="match status" value="1"/>
</dbReference>
<gene>
    <name evidence="14" type="ORF">DKX38_008044</name>
</gene>
<evidence type="ECO:0000256" key="6">
    <source>
        <dbReference type="ARBA" id="ARBA00022679"/>
    </source>
</evidence>
<protein>
    <recommendedName>
        <fullName evidence="13">Hexosyltransferase</fullName>
        <ecNumber evidence="13">2.4.1.-</ecNumber>
    </recommendedName>
</protein>
<evidence type="ECO:0000256" key="3">
    <source>
        <dbReference type="ARBA" id="ARBA00004922"/>
    </source>
</evidence>
<keyword evidence="10 13" id="KW-0333">Golgi apparatus</keyword>
<comment type="subcellular location">
    <subcellularLocation>
        <location evidence="2 13">Golgi apparatus membrane</location>
        <topology evidence="2 13">Single-pass type II membrane protein</topology>
    </subcellularLocation>
</comment>
<comment type="pathway">
    <text evidence="3">Protein modification; protein glycosylation.</text>
</comment>
<evidence type="ECO:0000256" key="12">
    <source>
        <dbReference type="ARBA" id="ARBA00023211"/>
    </source>
</evidence>
<name>A0A5N5MPQ0_9ROSI</name>
<evidence type="ECO:0000313" key="15">
    <source>
        <dbReference type="Proteomes" id="UP000326939"/>
    </source>
</evidence>
<dbReference type="EMBL" id="VDCV01000005">
    <property type="protein sequence ID" value="KAB5557135.1"/>
    <property type="molecule type" value="Genomic_DNA"/>
</dbReference>
<dbReference type="InterPro" id="IPR002659">
    <property type="entry name" value="Glyco_trans_31"/>
</dbReference>
<accession>A0A5N5MPQ0</accession>
<evidence type="ECO:0000256" key="7">
    <source>
        <dbReference type="ARBA" id="ARBA00022692"/>
    </source>
</evidence>
<organism evidence="14 15">
    <name type="scientific">Salix brachista</name>
    <dbReference type="NCBI Taxonomy" id="2182728"/>
    <lineage>
        <taxon>Eukaryota</taxon>
        <taxon>Viridiplantae</taxon>
        <taxon>Streptophyta</taxon>
        <taxon>Embryophyta</taxon>
        <taxon>Tracheophyta</taxon>
        <taxon>Spermatophyta</taxon>
        <taxon>Magnoliopsida</taxon>
        <taxon>eudicotyledons</taxon>
        <taxon>Gunneridae</taxon>
        <taxon>Pentapetalae</taxon>
        <taxon>rosids</taxon>
        <taxon>fabids</taxon>
        <taxon>Malpighiales</taxon>
        <taxon>Salicaceae</taxon>
        <taxon>Saliceae</taxon>
        <taxon>Salix</taxon>
    </lineage>
</organism>
<comment type="caution">
    <text evidence="14">The sequence shown here is derived from an EMBL/GenBank/DDBJ whole genome shotgun (WGS) entry which is preliminary data.</text>
</comment>
<keyword evidence="6" id="KW-0808">Transferase</keyword>
<evidence type="ECO:0000256" key="11">
    <source>
        <dbReference type="ARBA" id="ARBA00023136"/>
    </source>
</evidence>
<keyword evidence="8" id="KW-0735">Signal-anchor</keyword>
<comment type="similarity">
    <text evidence="4 13">Belongs to the glycosyltransferase 31 family.</text>
</comment>
<dbReference type="GO" id="GO:0000139">
    <property type="term" value="C:Golgi membrane"/>
    <property type="evidence" value="ECO:0007669"/>
    <property type="project" value="UniProtKB-SubCell"/>
</dbReference>
<keyword evidence="5 13" id="KW-0328">Glycosyltransferase</keyword>
<dbReference type="PANTHER" id="PTHR11214">
    <property type="entry name" value="BETA-1,3-N-ACETYLGLUCOSAMINYLTRANSFERASE"/>
    <property type="match status" value="1"/>
</dbReference>
<dbReference type="Pfam" id="PF01762">
    <property type="entry name" value="Galactosyl_T"/>
    <property type="match status" value="1"/>
</dbReference>